<evidence type="ECO:0000313" key="3">
    <source>
        <dbReference type="Proteomes" id="UP000580250"/>
    </source>
</evidence>
<reference evidence="2 3" key="1">
    <citation type="submission" date="2020-08" db="EMBL/GenBank/DDBJ databases">
        <authorList>
            <person name="Koutsovoulos G."/>
            <person name="Danchin GJ E."/>
        </authorList>
    </citation>
    <scope>NUCLEOTIDE SEQUENCE [LARGE SCALE GENOMIC DNA]</scope>
</reference>
<dbReference type="EMBL" id="CAJEWN010000367">
    <property type="protein sequence ID" value="CAD2180311.1"/>
    <property type="molecule type" value="Genomic_DNA"/>
</dbReference>
<gene>
    <name evidence="2" type="ORF">MENT_LOCUS32379</name>
</gene>
<comment type="caution">
    <text evidence="2">The sequence shown here is derived from an EMBL/GenBank/DDBJ whole genome shotgun (WGS) entry which is preliminary data.</text>
</comment>
<dbReference type="Proteomes" id="UP000580250">
    <property type="component" value="Unassembled WGS sequence"/>
</dbReference>
<name>A0A6V7W1I8_MELEN</name>
<dbReference type="InterPro" id="IPR001810">
    <property type="entry name" value="F-box_dom"/>
</dbReference>
<dbReference type="AlphaFoldDB" id="A0A6V7W1I8"/>
<dbReference type="PROSITE" id="PS50181">
    <property type="entry name" value="FBOX"/>
    <property type="match status" value="1"/>
</dbReference>
<evidence type="ECO:0000313" key="2">
    <source>
        <dbReference type="EMBL" id="CAD2180311.1"/>
    </source>
</evidence>
<accession>A0A6V7W1I8</accession>
<proteinExistence type="predicted"/>
<sequence>MYSLPLEAKLDVLKCLDFDQLTSFKLTNFYFLNLINNYEGELCFRMKFKQISINVNLQGLDSYKIIEPKPGFVKYILNDKRKKWKAPIVPRHRSFPLLLFDIFSVNERNSLYSFICIERTFDNLLDNEARYYILKLPIFPRSFEELAIIRYSLGQLFTNSVFEYALFTEAVFNPELLNLLFNDNKTISTTKFHIQNPNLFPRRSISFDYIWEFVSNHLTISDCLTIDFVKNNAIYWFEWLYYDIIEHITNSKDCSQMVANISIQFSSRPKFKLSERAKKVEIKQLNGVKYTKYQISNIHNPKVKFSFCNEEGKYGSVLSVKIKKMKV</sequence>
<evidence type="ECO:0000259" key="1">
    <source>
        <dbReference type="PROSITE" id="PS50181"/>
    </source>
</evidence>
<organism evidence="2 3">
    <name type="scientific">Meloidogyne enterolobii</name>
    <name type="common">Root-knot nematode worm</name>
    <name type="synonym">Meloidogyne mayaguensis</name>
    <dbReference type="NCBI Taxonomy" id="390850"/>
    <lineage>
        <taxon>Eukaryota</taxon>
        <taxon>Metazoa</taxon>
        <taxon>Ecdysozoa</taxon>
        <taxon>Nematoda</taxon>
        <taxon>Chromadorea</taxon>
        <taxon>Rhabditida</taxon>
        <taxon>Tylenchina</taxon>
        <taxon>Tylenchomorpha</taxon>
        <taxon>Tylenchoidea</taxon>
        <taxon>Meloidogynidae</taxon>
        <taxon>Meloidogyninae</taxon>
        <taxon>Meloidogyne</taxon>
    </lineage>
</organism>
<feature type="domain" description="F-box" evidence="1">
    <location>
        <begin position="1"/>
        <end position="51"/>
    </location>
</feature>
<protein>
    <recommendedName>
        <fullName evidence="1">F-box domain-containing protein</fullName>
    </recommendedName>
</protein>